<organism evidence="2 3">
    <name type="scientific">Aureimonas phyllosphaerae</name>
    <dbReference type="NCBI Taxonomy" id="1166078"/>
    <lineage>
        <taxon>Bacteria</taxon>
        <taxon>Pseudomonadati</taxon>
        <taxon>Pseudomonadota</taxon>
        <taxon>Alphaproteobacteria</taxon>
        <taxon>Hyphomicrobiales</taxon>
        <taxon>Aurantimonadaceae</taxon>
        <taxon>Aureimonas</taxon>
    </lineage>
</organism>
<comment type="caution">
    <text evidence="2">The sequence shown here is derived from an EMBL/GenBank/DDBJ whole genome shotgun (WGS) entry which is preliminary data.</text>
</comment>
<feature type="domain" description="AB hydrolase-1" evidence="1">
    <location>
        <begin position="22"/>
        <end position="126"/>
    </location>
</feature>
<dbReference type="EMBL" id="JACIDO010000003">
    <property type="protein sequence ID" value="MBB3935450.1"/>
    <property type="molecule type" value="Genomic_DNA"/>
</dbReference>
<protein>
    <submittedName>
        <fullName evidence="2">Pimeloyl-ACP methyl ester carboxylesterase</fullName>
    </submittedName>
</protein>
<name>A0A7W6BSE4_9HYPH</name>
<accession>A0A7W6BSE4</accession>
<keyword evidence="3" id="KW-1185">Reference proteome</keyword>
<dbReference type="OrthoDB" id="9804723at2"/>
<evidence type="ECO:0000313" key="3">
    <source>
        <dbReference type="Proteomes" id="UP000531216"/>
    </source>
</evidence>
<dbReference type="AlphaFoldDB" id="A0A7W6BSE4"/>
<reference evidence="2 3" key="1">
    <citation type="submission" date="2020-08" db="EMBL/GenBank/DDBJ databases">
        <title>Genomic Encyclopedia of Type Strains, Phase IV (KMG-IV): sequencing the most valuable type-strain genomes for metagenomic binning, comparative biology and taxonomic classification.</title>
        <authorList>
            <person name="Goeker M."/>
        </authorList>
    </citation>
    <scope>NUCLEOTIDE SEQUENCE [LARGE SCALE GENOMIC DNA]</scope>
    <source>
        <strain evidence="2 3">DSM 25024</strain>
    </source>
</reference>
<evidence type="ECO:0000313" key="2">
    <source>
        <dbReference type="EMBL" id="MBB3935450.1"/>
    </source>
</evidence>
<evidence type="ECO:0000259" key="1">
    <source>
        <dbReference type="Pfam" id="PF00561"/>
    </source>
</evidence>
<dbReference type="InterPro" id="IPR050266">
    <property type="entry name" value="AB_hydrolase_sf"/>
</dbReference>
<dbReference type="SUPFAM" id="SSF53474">
    <property type="entry name" value="alpha/beta-Hydrolases"/>
    <property type="match status" value="1"/>
</dbReference>
<dbReference type="Pfam" id="PF00561">
    <property type="entry name" value="Abhydrolase_1"/>
    <property type="match status" value="1"/>
</dbReference>
<dbReference type="RefSeq" id="WP_090966037.1">
    <property type="nucleotide sequence ID" value="NZ_FOOA01000023.1"/>
</dbReference>
<dbReference type="InterPro" id="IPR029058">
    <property type="entry name" value="AB_hydrolase_fold"/>
</dbReference>
<proteinExistence type="predicted"/>
<gene>
    <name evidence="2" type="ORF">GGR05_001594</name>
</gene>
<sequence>MPEFHNDGLRLEYIDEGDRTAPAIVLVHGFASNMRVNWIDPGWVETLTKAGWRVVAFDHRGHGRSDKPHDPAAYTPEAMVGDLVELVDHLSIRRAALFGYSMGARVSAFAGRMHPDRFPLLVFGGLGIGLVEGVGDWDPIADALMAPSLEVVTHERGRMFRAFADRTGSDRHALAACIATSRRELTEAEVGALHQPTLIGVGTRDDIAGSPERLGALMPNAEVFAIVNRDHMLAVGDRTFKAAVVDFLDRNRGELDA</sequence>
<dbReference type="Gene3D" id="3.40.50.1820">
    <property type="entry name" value="alpha/beta hydrolase"/>
    <property type="match status" value="1"/>
</dbReference>
<dbReference type="InterPro" id="IPR000073">
    <property type="entry name" value="AB_hydrolase_1"/>
</dbReference>
<dbReference type="Proteomes" id="UP000531216">
    <property type="component" value="Unassembled WGS sequence"/>
</dbReference>
<dbReference type="PANTHER" id="PTHR43798">
    <property type="entry name" value="MONOACYLGLYCEROL LIPASE"/>
    <property type="match status" value="1"/>
</dbReference>